<reference evidence="6 7" key="1">
    <citation type="submission" date="2016-10" db="EMBL/GenBank/DDBJ databases">
        <authorList>
            <person name="de Groot N.N."/>
        </authorList>
    </citation>
    <scope>NUCLEOTIDE SEQUENCE [LARGE SCALE GENOMIC DNA]</scope>
    <source>
        <strain evidence="6 7">LMG 18387</strain>
    </source>
</reference>
<keyword evidence="2" id="KW-0805">Transcription regulation</keyword>
<dbReference type="PRINTS" id="PR00039">
    <property type="entry name" value="HTHLYSR"/>
</dbReference>
<evidence type="ECO:0000313" key="7">
    <source>
        <dbReference type="Proteomes" id="UP000198606"/>
    </source>
</evidence>
<proteinExistence type="inferred from homology"/>
<dbReference type="GO" id="GO:0005829">
    <property type="term" value="C:cytosol"/>
    <property type="evidence" value="ECO:0007669"/>
    <property type="project" value="TreeGrafter"/>
</dbReference>
<dbReference type="InterPro" id="IPR005119">
    <property type="entry name" value="LysR_subst-bd"/>
</dbReference>
<dbReference type="InterPro" id="IPR000847">
    <property type="entry name" value="LysR_HTH_N"/>
</dbReference>
<sequence length="300" mass="32915">MTERVLVDSALRYFLAVVRQGSINKASVQLHVAPSAVSRQIARLEAELGTQLFERTKAGIRLSASGELLADHARRARLEAQRVVNEITGLEGIQKGMVRIASIEGPATYFLPQLISRFRERYSGIHFELIACSNSNVTRRVQEGVSDIGLTLSPPPVRGIRVEKRSMAPVHAVMSTTHPLASKQQVTLAQLASYPLGLPQENTNLRNLFDIACSRQGLLIEPVMVSNYVNALIAFSATGGGVTLFGELSVRHHSDRERLAVLPVRDREMSARTIEVQTMAGRTLPKGVAAFLELLCQELD</sequence>
<dbReference type="InterPro" id="IPR036388">
    <property type="entry name" value="WH-like_DNA-bd_sf"/>
</dbReference>
<dbReference type="RefSeq" id="WP_084308907.1">
    <property type="nucleotide sequence ID" value="NZ_FNDG01000036.1"/>
</dbReference>
<dbReference type="FunFam" id="1.10.10.10:FF:000001">
    <property type="entry name" value="LysR family transcriptional regulator"/>
    <property type="match status" value="1"/>
</dbReference>
<evidence type="ECO:0000313" key="6">
    <source>
        <dbReference type="EMBL" id="SDJ04735.1"/>
    </source>
</evidence>
<comment type="similarity">
    <text evidence="1">Belongs to the LysR transcriptional regulatory family.</text>
</comment>
<evidence type="ECO:0000259" key="5">
    <source>
        <dbReference type="PROSITE" id="PS50931"/>
    </source>
</evidence>
<evidence type="ECO:0000256" key="3">
    <source>
        <dbReference type="ARBA" id="ARBA00023125"/>
    </source>
</evidence>
<dbReference type="STRING" id="29435.SAMN05216588_13617"/>
<evidence type="ECO:0000256" key="4">
    <source>
        <dbReference type="ARBA" id="ARBA00023163"/>
    </source>
</evidence>
<dbReference type="Gene3D" id="1.10.10.10">
    <property type="entry name" value="Winged helix-like DNA-binding domain superfamily/Winged helix DNA-binding domain"/>
    <property type="match status" value="1"/>
</dbReference>
<dbReference type="PANTHER" id="PTHR30419">
    <property type="entry name" value="HTH-TYPE TRANSCRIPTIONAL REGULATOR YBHD"/>
    <property type="match status" value="1"/>
</dbReference>
<dbReference type="InterPro" id="IPR036390">
    <property type="entry name" value="WH_DNA-bd_sf"/>
</dbReference>
<dbReference type="SUPFAM" id="SSF46785">
    <property type="entry name" value="Winged helix' DNA-binding domain"/>
    <property type="match status" value="1"/>
</dbReference>
<evidence type="ECO:0000256" key="2">
    <source>
        <dbReference type="ARBA" id="ARBA00023015"/>
    </source>
</evidence>
<dbReference type="InterPro" id="IPR050950">
    <property type="entry name" value="HTH-type_LysR_regulators"/>
</dbReference>
<accession>A0A1G8QK01</accession>
<dbReference type="Gene3D" id="3.40.190.290">
    <property type="match status" value="1"/>
</dbReference>
<dbReference type="SUPFAM" id="SSF53850">
    <property type="entry name" value="Periplasmic binding protein-like II"/>
    <property type="match status" value="1"/>
</dbReference>
<evidence type="ECO:0000256" key="1">
    <source>
        <dbReference type="ARBA" id="ARBA00009437"/>
    </source>
</evidence>
<protein>
    <submittedName>
        <fullName evidence="6">DNA-binding transcriptional regulator, LysR family</fullName>
    </submittedName>
</protein>
<dbReference type="AlphaFoldDB" id="A0A1G8QK01"/>
<dbReference type="PANTHER" id="PTHR30419:SF8">
    <property type="entry name" value="NITROGEN ASSIMILATION TRANSCRIPTIONAL ACTIVATOR-RELATED"/>
    <property type="match status" value="1"/>
</dbReference>
<dbReference type="PROSITE" id="PS50931">
    <property type="entry name" value="HTH_LYSR"/>
    <property type="match status" value="1"/>
</dbReference>
<organism evidence="6 7">
    <name type="scientific">Phytopseudomonas flavescens</name>
    <dbReference type="NCBI Taxonomy" id="29435"/>
    <lineage>
        <taxon>Bacteria</taxon>
        <taxon>Pseudomonadati</taxon>
        <taxon>Pseudomonadota</taxon>
        <taxon>Gammaproteobacteria</taxon>
        <taxon>Pseudomonadales</taxon>
        <taxon>Pseudomonadaceae</taxon>
        <taxon>Phytopseudomonas</taxon>
    </lineage>
</organism>
<keyword evidence="4" id="KW-0804">Transcription</keyword>
<dbReference type="GO" id="GO:0003677">
    <property type="term" value="F:DNA binding"/>
    <property type="evidence" value="ECO:0007669"/>
    <property type="project" value="UniProtKB-KW"/>
</dbReference>
<gene>
    <name evidence="6" type="ORF">SAMN05216588_13617</name>
</gene>
<dbReference type="Pfam" id="PF00126">
    <property type="entry name" value="HTH_1"/>
    <property type="match status" value="1"/>
</dbReference>
<dbReference type="GO" id="GO:0003700">
    <property type="term" value="F:DNA-binding transcription factor activity"/>
    <property type="evidence" value="ECO:0007669"/>
    <property type="project" value="InterPro"/>
</dbReference>
<dbReference type="Pfam" id="PF03466">
    <property type="entry name" value="LysR_substrate"/>
    <property type="match status" value="1"/>
</dbReference>
<dbReference type="Proteomes" id="UP000198606">
    <property type="component" value="Unassembled WGS sequence"/>
</dbReference>
<dbReference type="EMBL" id="FNDG01000036">
    <property type="protein sequence ID" value="SDJ04735.1"/>
    <property type="molecule type" value="Genomic_DNA"/>
</dbReference>
<keyword evidence="3 6" id="KW-0238">DNA-binding</keyword>
<feature type="domain" description="HTH lysR-type" evidence="5">
    <location>
        <begin position="1"/>
        <end position="63"/>
    </location>
</feature>
<name>A0A1G8QK01_9GAMM</name>